<dbReference type="EMBL" id="CP045483">
    <property type="protein sequence ID" value="QGR20210.1"/>
    <property type="molecule type" value="Genomic_DNA"/>
</dbReference>
<dbReference type="InterPro" id="IPR036676">
    <property type="entry name" value="PurM-like_C_sf"/>
</dbReference>
<dbReference type="OrthoDB" id="42306at2157"/>
<dbReference type="PANTHER" id="PTHR30270:SF2">
    <property type="entry name" value="HYDROGENASE EXPRESSION_FORMATION PROTEIN"/>
    <property type="match status" value="1"/>
</dbReference>
<proteinExistence type="predicted"/>
<keyword evidence="4" id="KW-1185">Reference proteome</keyword>
<dbReference type="InterPro" id="IPR010918">
    <property type="entry name" value="PurM-like_C_dom"/>
</dbReference>
<evidence type="ECO:0000259" key="1">
    <source>
        <dbReference type="Pfam" id="PF00586"/>
    </source>
</evidence>
<feature type="domain" description="PurM-like C-terminal" evidence="2">
    <location>
        <begin position="218"/>
        <end position="365"/>
    </location>
</feature>
<dbReference type="RefSeq" id="WP_156007659.1">
    <property type="nucleotide sequence ID" value="NZ_CP045483.1"/>
</dbReference>
<dbReference type="SUPFAM" id="SSF56042">
    <property type="entry name" value="PurM C-terminal domain-like"/>
    <property type="match status" value="1"/>
</dbReference>
<dbReference type="InterPro" id="IPR016188">
    <property type="entry name" value="PurM-like_N"/>
</dbReference>
<protein>
    <submittedName>
        <fullName evidence="3">AIR synthase</fullName>
    </submittedName>
</protein>
<dbReference type="Pfam" id="PF02769">
    <property type="entry name" value="AIRS_C"/>
    <property type="match status" value="1"/>
</dbReference>
<dbReference type="InterPro" id="IPR009186">
    <property type="entry name" value="Ni_metllenz_mat"/>
</dbReference>
<evidence type="ECO:0000313" key="3">
    <source>
        <dbReference type="EMBL" id="QGR20210.1"/>
    </source>
</evidence>
<name>A0A650CQU6_9CREN</name>
<dbReference type="InterPro" id="IPR006283">
    <property type="entry name" value="ThiL-like"/>
</dbReference>
<evidence type="ECO:0000259" key="2">
    <source>
        <dbReference type="Pfam" id="PF02769"/>
    </source>
</evidence>
<dbReference type="PANTHER" id="PTHR30270">
    <property type="entry name" value="THIAMINE-MONOPHOSPHATE KINASE"/>
    <property type="match status" value="1"/>
</dbReference>
<accession>A0A650CQU6</accession>
<dbReference type="GO" id="GO:0009228">
    <property type="term" value="P:thiamine biosynthetic process"/>
    <property type="evidence" value="ECO:0007669"/>
    <property type="project" value="InterPro"/>
</dbReference>
<dbReference type="AlphaFoldDB" id="A0A650CQU6"/>
<reference evidence="3 4" key="1">
    <citation type="submission" date="2019-10" db="EMBL/GenBank/DDBJ databases">
        <title>Genome Sequences from Six Type Strain Members of the Archaeal Family Sulfolobaceae: Acidianus ambivalens, Acidianus infernus, Metallosphaera prunae, Stygiolobus azoricus, Sulfolobus metallicus, and Sulfurisphaera ohwakuensis.</title>
        <authorList>
            <person name="Counts J.A."/>
            <person name="Kelly R.M."/>
        </authorList>
    </citation>
    <scope>NUCLEOTIDE SEQUENCE [LARGE SCALE GENOMIC DNA]</scope>
    <source>
        <strain evidence="3 4">FC6</strain>
    </source>
</reference>
<dbReference type="Proteomes" id="UP000423396">
    <property type="component" value="Chromosome"/>
</dbReference>
<dbReference type="Gene3D" id="3.90.650.10">
    <property type="entry name" value="PurM-like C-terminal domain"/>
    <property type="match status" value="1"/>
</dbReference>
<dbReference type="KEGG" id="sazo:D1868_09580"/>
<dbReference type="GeneID" id="42799320"/>
<dbReference type="GO" id="GO:0009030">
    <property type="term" value="F:thiamine-phosphate kinase activity"/>
    <property type="evidence" value="ECO:0007669"/>
    <property type="project" value="InterPro"/>
</dbReference>
<feature type="domain" description="PurM-like N-terminal" evidence="1">
    <location>
        <begin position="103"/>
        <end position="186"/>
    </location>
</feature>
<organism evidence="3 4">
    <name type="scientific">Stygiolobus azoricus</name>
    <dbReference type="NCBI Taxonomy" id="41675"/>
    <lineage>
        <taxon>Archaea</taxon>
        <taxon>Thermoproteota</taxon>
        <taxon>Thermoprotei</taxon>
        <taxon>Sulfolobales</taxon>
        <taxon>Sulfolobaceae</taxon>
        <taxon>Stygiolobus</taxon>
    </lineage>
</organism>
<dbReference type="SUPFAM" id="SSF55326">
    <property type="entry name" value="PurM N-terminal domain-like"/>
    <property type="match status" value="1"/>
</dbReference>
<gene>
    <name evidence="3" type="ORF">D1868_09580</name>
</gene>
<dbReference type="Gene3D" id="3.30.1330.10">
    <property type="entry name" value="PurM-like, N-terminal domain"/>
    <property type="match status" value="1"/>
</dbReference>
<dbReference type="InterPro" id="IPR036921">
    <property type="entry name" value="PurM-like_N_sf"/>
</dbReference>
<evidence type="ECO:0000313" key="4">
    <source>
        <dbReference type="Proteomes" id="UP000423396"/>
    </source>
</evidence>
<sequence length="424" mass="46576">MDLEGIARRLYPNIEEIRKKIIEEVEFYKGKDYQLKEQLTDALIEEVKKSIIASKIEPLLSYPVTGLKAGEAGLGSRGKGDHIIHEKILSLSGLNKFEDARVNKNVVVSIDGIHSRLAYFPFLAGFHATRAALRDVMVKGAEPIGVLVDIHLSDDSDLGMLLDFEAGVMTVTEFLGIPILAGSTLRIGGDLVIGERISGGIGAVGLLKRVFFSRDKIEEGDYIVMTEGNGGGTITTTAIYNGFYDVVKETLSLVDLVTCRVISEESIVNKVHSATDITNGGIRATAYELPENFGIELEKEVFISLINPKVYEMLNSLGIDPLGLSIDSIAIFTKEPEVILKKLAESGIRAGIIGRIVRADKGKLVDERGNRLEMGFRESPYTPIKKIIGNKTSYSEELIRQRLNEALKLVKEKKENVLKTLKAS</sequence>
<dbReference type="PIRSF" id="PIRSF006346">
    <property type="entry name" value="Ni_metllenz_mat"/>
    <property type="match status" value="1"/>
</dbReference>
<dbReference type="Pfam" id="PF00586">
    <property type="entry name" value="AIRS"/>
    <property type="match status" value="1"/>
</dbReference>